<dbReference type="PANTHER" id="PTHR34174:SF1">
    <property type="entry name" value="CENTRIOLAR AND CILIOGENESIS-ASSOCIATED PROTEIN HYLS1"/>
    <property type="match status" value="1"/>
</dbReference>
<evidence type="ECO:0000256" key="6">
    <source>
        <dbReference type="ARBA" id="ARBA00023212"/>
    </source>
</evidence>
<evidence type="ECO:0000313" key="9">
    <source>
        <dbReference type="EMBL" id="NBJ63245.1"/>
    </source>
</evidence>
<evidence type="ECO:0000259" key="8">
    <source>
        <dbReference type="Pfam" id="PF15311"/>
    </source>
</evidence>
<evidence type="ECO:0000256" key="7">
    <source>
        <dbReference type="ARBA" id="ARBA00023273"/>
    </source>
</evidence>
<protein>
    <recommendedName>
        <fullName evidence="8">Centriolar and ciliogenesis-associated protein HYLS1 C-terminal domain-containing protein</fullName>
    </recommendedName>
</protein>
<evidence type="ECO:0000256" key="1">
    <source>
        <dbReference type="ARBA" id="ARBA00004114"/>
    </source>
</evidence>
<comment type="similarity">
    <text evidence="3">Belongs to the HYLS1 family.</text>
</comment>
<accession>A0A6B2EJE0</accession>
<dbReference type="InterPro" id="IPR027918">
    <property type="entry name" value="HYLS1_C_dom"/>
</dbReference>
<sequence>MSISLDAREVLHHLNELGYKNITAQQLKEFIRDLKKLIKYDTLHCKICKSTKCSCAQKHRQKLLYREPTLSFLAKIHHPEIKEDIQSENIPPSRTEFVSLRSKMWIRPKVTRQKTKSDPVALHSKYQQEWSKFKNNIPGQNKHLDLRWSIRERLSRDQEPGRR</sequence>
<proteinExistence type="inferred from homology"/>
<dbReference type="EMBL" id="GIFK01005542">
    <property type="protein sequence ID" value="NBJ63245.1"/>
    <property type="molecule type" value="Transcribed_RNA"/>
</dbReference>
<evidence type="ECO:0000256" key="5">
    <source>
        <dbReference type="ARBA" id="ARBA00022794"/>
    </source>
</evidence>
<dbReference type="GO" id="GO:0060271">
    <property type="term" value="P:cilium assembly"/>
    <property type="evidence" value="ECO:0007669"/>
    <property type="project" value="TreeGrafter"/>
</dbReference>
<keyword evidence="5" id="KW-0970">Cilium biogenesis/degradation</keyword>
<dbReference type="GO" id="GO:0005814">
    <property type="term" value="C:centriole"/>
    <property type="evidence" value="ECO:0007669"/>
    <property type="project" value="UniProtKB-SubCell"/>
</dbReference>
<keyword evidence="4" id="KW-0963">Cytoplasm</keyword>
<keyword evidence="7" id="KW-0966">Cell projection</keyword>
<evidence type="ECO:0000256" key="4">
    <source>
        <dbReference type="ARBA" id="ARBA00022490"/>
    </source>
</evidence>
<comment type="subcellular location">
    <subcellularLocation>
        <location evidence="2">Cell projection</location>
        <location evidence="2">Cilium</location>
    </subcellularLocation>
    <subcellularLocation>
        <location evidence="1">Cytoplasm</location>
        <location evidence="1">Cytoskeleton</location>
        <location evidence="1">Microtubule organizing center</location>
        <location evidence="1">Centrosome</location>
        <location evidence="1">Centriole</location>
    </subcellularLocation>
</comment>
<reference evidence="9" key="1">
    <citation type="submission" date="2019-10" db="EMBL/GenBank/DDBJ databases">
        <title>Short sand fly seasons in Tbilisi, Georgia, hinder development of host immunity to saliva of the visceral leishmaniasis vector Phlebotomus kandelakii.</title>
        <authorList>
            <person name="Oliveira F."/>
            <person name="Giorgobiani E."/>
            <person name="Guimaraes-Costa A.B."/>
            <person name="Abdeladhim M."/>
            <person name="Oristian J."/>
            <person name="Tskhvaradze L."/>
            <person name="Tsertsvadze N."/>
            <person name="Zakalashvili M."/>
            <person name="Valenzuela J.G."/>
            <person name="Kamhawi S."/>
        </authorList>
    </citation>
    <scope>NUCLEOTIDE SEQUENCE</scope>
    <source>
        <strain evidence="9">Wild-capture in Tbilisi</strain>
        <tissue evidence="9">Salivary glands</tissue>
    </source>
</reference>
<keyword evidence="6" id="KW-0206">Cytoskeleton</keyword>
<evidence type="ECO:0000256" key="2">
    <source>
        <dbReference type="ARBA" id="ARBA00004138"/>
    </source>
</evidence>
<dbReference type="InterPro" id="IPR052319">
    <property type="entry name" value="Centriolar_ciliogenesis_assoc"/>
</dbReference>
<dbReference type="PANTHER" id="PTHR34174">
    <property type="entry name" value="HYDROLETHALUS SYNDROME PROTEIN 1"/>
    <property type="match status" value="1"/>
</dbReference>
<dbReference type="GO" id="GO:0097730">
    <property type="term" value="C:non-motile cilium"/>
    <property type="evidence" value="ECO:0007669"/>
    <property type="project" value="TreeGrafter"/>
</dbReference>
<dbReference type="Pfam" id="PF15311">
    <property type="entry name" value="HYLS1_C"/>
    <property type="match status" value="1"/>
</dbReference>
<evidence type="ECO:0000256" key="3">
    <source>
        <dbReference type="ARBA" id="ARBA00010091"/>
    </source>
</evidence>
<dbReference type="AlphaFoldDB" id="A0A6B2EJE0"/>
<organism evidence="9">
    <name type="scientific">Phlebotomus kandelakii</name>
    <dbReference type="NCBI Taxonomy" id="1109342"/>
    <lineage>
        <taxon>Eukaryota</taxon>
        <taxon>Metazoa</taxon>
        <taxon>Ecdysozoa</taxon>
        <taxon>Arthropoda</taxon>
        <taxon>Hexapoda</taxon>
        <taxon>Insecta</taxon>
        <taxon>Pterygota</taxon>
        <taxon>Neoptera</taxon>
        <taxon>Endopterygota</taxon>
        <taxon>Diptera</taxon>
        <taxon>Nematocera</taxon>
        <taxon>Psychodoidea</taxon>
        <taxon>Psychodidae</taxon>
        <taxon>Phlebotomus</taxon>
        <taxon>Larroussius</taxon>
    </lineage>
</organism>
<name>A0A6B2EJE0_9DIPT</name>
<feature type="domain" description="Centriolar and ciliogenesis-associated protein HYLS1 C-terminal" evidence="8">
    <location>
        <begin position="110"/>
        <end position="160"/>
    </location>
</feature>